<dbReference type="SMART" id="SM00579">
    <property type="entry name" value="FBD"/>
    <property type="match status" value="2"/>
</dbReference>
<dbReference type="AlphaFoldDB" id="A0A7N2M903"/>
<dbReference type="InterPro" id="IPR050232">
    <property type="entry name" value="FBL13/AtMIF1-like"/>
</dbReference>
<evidence type="ECO:0000256" key="1">
    <source>
        <dbReference type="SAM" id="MobiDB-lite"/>
    </source>
</evidence>
<feature type="region of interest" description="Disordered" evidence="1">
    <location>
        <begin position="1"/>
        <end position="26"/>
    </location>
</feature>
<dbReference type="EMBL" id="LRBV02000008">
    <property type="status" value="NOT_ANNOTATED_CDS"/>
    <property type="molecule type" value="Genomic_DNA"/>
</dbReference>
<dbReference type="FunCoup" id="A0A7N2M903">
    <property type="interactions" value="1345"/>
</dbReference>
<accession>A0A7N2M903</accession>
<dbReference type="SUPFAM" id="SSF52047">
    <property type="entry name" value="RNI-like"/>
    <property type="match status" value="1"/>
</dbReference>
<dbReference type="InParanoid" id="A0A7N2M903"/>
<reference evidence="3" key="2">
    <citation type="submission" date="2021-01" db="UniProtKB">
        <authorList>
            <consortium name="EnsemblPlants"/>
        </authorList>
    </citation>
    <scope>IDENTIFICATION</scope>
</reference>
<dbReference type="Proteomes" id="UP000594261">
    <property type="component" value="Chromosome 8"/>
</dbReference>
<evidence type="ECO:0000313" key="4">
    <source>
        <dbReference type="Proteomes" id="UP000594261"/>
    </source>
</evidence>
<dbReference type="PANTHER" id="PTHR31900:SF34">
    <property type="entry name" value="EMB|CAB62440.1-RELATED"/>
    <property type="match status" value="1"/>
</dbReference>
<protein>
    <recommendedName>
        <fullName evidence="2">FBD domain-containing protein</fullName>
    </recommendedName>
</protein>
<dbReference type="InterPro" id="IPR055411">
    <property type="entry name" value="LRR_FXL15/At3g58940/PEG3-like"/>
</dbReference>
<dbReference type="EnsemblPlants" id="QL08p010755:mrna">
    <property type="protein sequence ID" value="QL08p010755:mrna"/>
    <property type="gene ID" value="QL08p010755"/>
</dbReference>
<sequence length="653" mass="76528">MANSDSDTQSESKRRRLELSPDEDTMVDSCDSDKINNLPDFLLCHIFLFFQPKRSSPQVLVNLLGAWRIRDFAVARYEDSLSRLFIGCPVLNDLVVLRDGMDSMTKLKRLSIHFNTYKKPKKPDYKLEIYIPALEYFEFCGDMHDVVFLEKLTNLIEAHVDIRAVEWPHRRWVRDHEIYYGDRVFKLLRSLNNAKFFSLYLGDKEHYHNSEEKLCWTEPPHDPGYLSSLLTTFYFEGFEGLEHEVDFVKYILKEARVLKKIKIKVTDRQLKESVLEKLSMFPRHSTTYFSLTWYSPCNSFHLDAWIHTALARNVEQLRLEIYLNGQDGTEFYNGRRFELPRSFYFCRTVVVLELTDGIVLDPPPSFQFPSLKIMSLCEILYRPHHSFSMLLCGCPVLQDLSVTREGTDGMIKFNVSVPTLKRLSIEFYTYERDLPDYKLEIYAPALEYFGFRGDLRNVVFLKKLANLVEAHVEVRAVEFLQEDWVREHKIYYGDRVFKLVRALNHAKFFSLYPGDKECIGFGSIFPSRFQKLACLNFKVNKSNWHVLQALLVVAPDLEVLVLDKHFHFNEDELCWTEPSDDPGYLSSRLTTFKFNGFEGLEHEMEFVKYIINEARSLKTITINVSDKQLKESILEELSMFSIINSTTCLLTVE</sequence>
<organism evidence="3 4">
    <name type="scientific">Quercus lobata</name>
    <name type="common">Valley oak</name>
    <dbReference type="NCBI Taxonomy" id="97700"/>
    <lineage>
        <taxon>Eukaryota</taxon>
        <taxon>Viridiplantae</taxon>
        <taxon>Streptophyta</taxon>
        <taxon>Embryophyta</taxon>
        <taxon>Tracheophyta</taxon>
        <taxon>Spermatophyta</taxon>
        <taxon>Magnoliopsida</taxon>
        <taxon>eudicotyledons</taxon>
        <taxon>Gunneridae</taxon>
        <taxon>Pentapetalae</taxon>
        <taxon>rosids</taxon>
        <taxon>fabids</taxon>
        <taxon>Fagales</taxon>
        <taxon>Fagaceae</taxon>
        <taxon>Quercus</taxon>
    </lineage>
</organism>
<dbReference type="Pfam" id="PF24758">
    <property type="entry name" value="LRR_At5g56370"/>
    <property type="match status" value="1"/>
</dbReference>
<dbReference type="InterPro" id="IPR006566">
    <property type="entry name" value="FBD"/>
</dbReference>
<evidence type="ECO:0000313" key="3">
    <source>
        <dbReference type="EnsemblPlants" id="QL08p010755:mrna"/>
    </source>
</evidence>
<name>A0A7N2M903_QUELO</name>
<reference evidence="3 4" key="1">
    <citation type="journal article" date="2016" name="G3 (Bethesda)">
        <title>First Draft Assembly and Annotation of the Genome of a California Endemic Oak Quercus lobata Nee (Fagaceae).</title>
        <authorList>
            <person name="Sork V.L."/>
            <person name="Fitz-Gibbon S.T."/>
            <person name="Puiu D."/>
            <person name="Crepeau M."/>
            <person name="Gugger P.F."/>
            <person name="Sherman R."/>
            <person name="Stevens K."/>
            <person name="Langley C.H."/>
            <person name="Pellegrini M."/>
            <person name="Salzberg S.L."/>
        </authorList>
    </citation>
    <scope>NUCLEOTIDE SEQUENCE [LARGE SCALE GENOMIC DNA]</scope>
    <source>
        <strain evidence="3 4">cv. SW786</strain>
    </source>
</reference>
<dbReference type="Gramene" id="QL08p010755:mrna">
    <property type="protein sequence ID" value="QL08p010755:mrna"/>
    <property type="gene ID" value="QL08p010755"/>
</dbReference>
<dbReference type="PANTHER" id="PTHR31900">
    <property type="entry name" value="F-BOX/RNI SUPERFAMILY PROTEIN-RELATED"/>
    <property type="match status" value="1"/>
</dbReference>
<keyword evidence="4" id="KW-1185">Reference proteome</keyword>
<evidence type="ECO:0000259" key="2">
    <source>
        <dbReference type="SMART" id="SM00579"/>
    </source>
</evidence>
<feature type="domain" description="FBD" evidence="2">
    <location>
        <begin position="224"/>
        <end position="290"/>
    </location>
</feature>
<feature type="domain" description="FBD" evidence="2">
    <location>
        <begin position="583"/>
        <end position="653"/>
    </location>
</feature>
<dbReference type="Pfam" id="PF08387">
    <property type="entry name" value="FBD"/>
    <property type="match status" value="2"/>
</dbReference>
<proteinExistence type="predicted"/>